<comment type="caution">
    <text evidence="2">The sequence shown here is derived from an EMBL/GenBank/DDBJ whole genome shotgun (WGS) entry which is preliminary data.</text>
</comment>
<dbReference type="Proteomes" id="UP000670092">
    <property type="component" value="Unassembled WGS sequence"/>
</dbReference>
<gene>
    <name evidence="2" type="ORF">I7I52_07392</name>
</gene>
<name>A0A8H8CUL2_AJECA</name>
<evidence type="ECO:0000313" key="3">
    <source>
        <dbReference type="Proteomes" id="UP000670092"/>
    </source>
</evidence>
<dbReference type="VEuPathDB" id="FungiDB:I7I52_07392"/>
<accession>A0A8H8CUL2</accession>
<feature type="region of interest" description="Disordered" evidence="1">
    <location>
        <begin position="32"/>
        <end position="93"/>
    </location>
</feature>
<dbReference type="EMBL" id="JAEVHI010000005">
    <property type="protein sequence ID" value="KAG5290387.1"/>
    <property type="molecule type" value="Genomic_DNA"/>
</dbReference>
<organism evidence="2 3">
    <name type="scientific">Ajellomyces capsulatus</name>
    <name type="common">Darling's disease fungus</name>
    <name type="synonym">Histoplasma capsulatum</name>
    <dbReference type="NCBI Taxonomy" id="5037"/>
    <lineage>
        <taxon>Eukaryota</taxon>
        <taxon>Fungi</taxon>
        <taxon>Dikarya</taxon>
        <taxon>Ascomycota</taxon>
        <taxon>Pezizomycotina</taxon>
        <taxon>Eurotiomycetes</taxon>
        <taxon>Eurotiomycetidae</taxon>
        <taxon>Onygenales</taxon>
        <taxon>Ajellomycetaceae</taxon>
        <taxon>Histoplasma</taxon>
    </lineage>
</organism>
<sequence>MLQGAPYFSPPGHGVSVDAKILSRRCQHILSTNTNRQPKTRPPITMSTVSTPWGRNYRSYDRNKNCDPSVLTGRDNNGPHGPGLAPTPHSCSW</sequence>
<evidence type="ECO:0000313" key="2">
    <source>
        <dbReference type="EMBL" id="KAG5290387.1"/>
    </source>
</evidence>
<evidence type="ECO:0000256" key="1">
    <source>
        <dbReference type="SAM" id="MobiDB-lite"/>
    </source>
</evidence>
<dbReference type="AlphaFoldDB" id="A0A8H8CUL2"/>
<protein>
    <submittedName>
        <fullName evidence="2">Uncharacterized protein</fullName>
    </submittedName>
</protein>
<reference evidence="2 3" key="1">
    <citation type="submission" date="2021-01" db="EMBL/GenBank/DDBJ databases">
        <title>Chromosome-level genome assembly of a human fungal pathogen reveals clustering of transcriptionally co-regulated genes.</title>
        <authorList>
            <person name="Voorhies M."/>
            <person name="Cohen S."/>
            <person name="Shea T.P."/>
            <person name="Petrus S."/>
            <person name="Munoz J.F."/>
            <person name="Poplawski S."/>
            <person name="Goldman W.E."/>
            <person name="Michael T."/>
            <person name="Cuomo C.A."/>
            <person name="Sil A."/>
            <person name="Beyhan S."/>
        </authorList>
    </citation>
    <scope>NUCLEOTIDE SEQUENCE [LARGE SCALE GENOMIC DNA]</scope>
    <source>
        <strain evidence="2 3">G184AR</strain>
    </source>
</reference>
<proteinExistence type="predicted"/>